<dbReference type="Proteomes" id="UP001217476">
    <property type="component" value="Chromosome"/>
</dbReference>
<dbReference type="CDD" id="cd01949">
    <property type="entry name" value="GGDEF"/>
    <property type="match status" value="1"/>
</dbReference>
<sequence>MSAATFILAISLFVAFTFATAFGVASLYARSATSARWLAAGYGLGMFNPLLEILVPMQTDARVMEVAVALSLQYAAAMGVIGLARHYRLTPPWRTMIAYALGALLLNIIILDLPRDSALRHVLYQSPYFIVHLLGVITILRFPRRQALDNALVSLFALSAIQFLLKPILAVNMGSGTTAQGYIGTTYAAISQSVGSMLLIATGLLLLLIILRDVLAEITARSETDTLSGLLNRRGFEARAESQNAYALVVADLDHFKSINDSFGHAAGDGVICAFADILRHESGSGAILGRIGGEEFVALLPNAKAENALRYAQAVRARFAALAMDSVDHRPLSASLGVAVLDTGETLTDLMRRADNALYEAKKAGRNRVRLSDPTADKSPAGKNQQGIRNIA</sequence>
<dbReference type="EMBL" id="CP119312">
    <property type="protein sequence ID" value="WEK04301.1"/>
    <property type="molecule type" value="Genomic_DNA"/>
</dbReference>
<dbReference type="InterPro" id="IPR000160">
    <property type="entry name" value="GGDEF_dom"/>
</dbReference>
<evidence type="ECO:0000313" key="6">
    <source>
        <dbReference type="EMBL" id="WEK04301.1"/>
    </source>
</evidence>
<feature type="transmembrane region" description="Helical" evidence="4">
    <location>
        <begin position="6"/>
        <end position="25"/>
    </location>
</feature>
<protein>
    <recommendedName>
        <fullName evidence="1">diguanylate cyclase</fullName>
        <ecNumber evidence="1">2.7.7.65</ecNumber>
    </recommendedName>
</protein>
<dbReference type="NCBIfam" id="TIGR00254">
    <property type="entry name" value="GGDEF"/>
    <property type="match status" value="1"/>
</dbReference>
<feature type="transmembrane region" description="Helical" evidence="4">
    <location>
        <begin position="37"/>
        <end position="57"/>
    </location>
</feature>
<organism evidence="6 7">
    <name type="scientific">Candidatus Devosia phytovorans</name>
    <dbReference type="NCBI Taxonomy" id="3121372"/>
    <lineage>
        <taxon>Bacteria</taxon>
        <taxon>Pseudomonadati</taxon>
        <taxon>Pseudomonadota</taxon>
        <taxon>Alphaproteobacteria</taxon>
        <taxon>Hyphomicrobiales</taxon>
        <taxon>Devosiaceae</taxon>
        <taxon>Devosia</taxon>
    </lineage>
</organism>
<gene>
    <name evidence="6" type="ORF">P0Y65_19320</name>
</gene>
<evidence type="ECO:0000313" key="7">
    <source>
        <dbReference type="Proteomes" id="UP001217476"/>
    </source>
</evidence>
<proteinExistence type="predicted"/>
<dbReference type="PANTHER" id="PTHR45138:SF9">
    <property type="entry name" value="DIGUANYLATE CYCLASE DGCM-RELATED"/>
    <property type="match status" value="1"/>
</dbReference>
<dbReference type="InterPro" id="IPR029787">
    <property type="entry name" value="Nucleotide_cyclase"/>
</dbReference>
<feature type="transmembrane region" description="Helical" evidence="4">
    <location>
        <begin position="150"/>
        <end position="169"/>
    </location>
</feature>
<comment type="catalytic activity">
    <reaction evidence="2">
        <text>2 GTP = 3',3'-c-di-GMP + 2 diphosphate</text>
        <dbReference type="Rhea" id="RHEA:24898"/>
        <dbReference type="ChEBI" id="CHEBI:33019"/>
        <dbReference type="ChEBI" id="CHEBI:37565"/>
        <dbReference type="ChEBI" id="CHEBI:58805"/>
        <dbReference type="EC" id="2.7.7.65"/>
    </reaction>
</comment>
<name>A0AAJ5VT26_9HYPH</name>
<evidence type="ECO:0000256" key="3">
    <source>
        <dbReference type="SAM" id="MobiDB-lite"/>
    </source>
</evidence>
<dbReference type="PANTHER" id="PTHR45138">
    <property type="entry name" value="REGULATORY COMPONENTS OF SENSORY TRANSDUCTION SYSTEM"/>
    <property type="match status" value="1"/>
</dbReference>
<dbReference type="InterPro" id="IPR043128">
    <property type="entry name" value="Rev_trsase/Diguanyl_cyclase"/>
</dbReference>
<evidence type="ECO:0000256" key="1">
    <source>
        <dbReference type="ARBA" id="ARBA00012528"/>
    </source>
</evidence>
<feature type="domain" description="GGDEF" evidence="5">
    <location>
        <begin position="244"/>
        <end position="375"/>
    </location>
</feature>
<dbReference type="AlphaFoldDB" id="A0AAJ5VT26"/>
<dbReference type="GO" id="GO:0052621">
    <property type="term" value="F:diguanylate cyclase activity"/>
    <property type="evidence" value="ECO:0007669"/>
    <property type="project" value="UniProtKB-EC"/>
</dbReference>
<feature type="transmembrane region" description="Helical" evidence="4">
    <location>
        <begin position="63"/>
        <end position="84"/>
    </location>
</feature>
<dbReference type="Gene3D" id="3.30.70.270">
    <property type="match status" value="1"/>
</dbReference>
<feature type="region of interest" description="Disordered" evidence="3">
    <location>
        <begin position="370"/>
        <end position="393"/>
    </location>
</feature>
<dbReference type="SMART" id="SM00267">
    <property type="entry name" value="GGDEF"/>
    <property type="match status" value="1"/>
</dbReference>
<keyword evidence="4" id="KW-1133">Transmembrane helix</keyword>
<evidence type="ECO:0000256" key="4">
    <source>
        <dbReference type="SAM" id="Phobius"/>
    </source>
</evidence>
<dbReference type="FunFam" id="3.30.70.270:FF:000001">
    <property type="entry name" value="Diguanylate cyclase domain protein"/>
    <property type="match status" value="1"/>
</dbReference>
<dbReference type="Pfam" id="PF00990">
    <property type="entry name" value="GGDEF"/>
    <property type="match status" value="1"/>
</dbReference>
<feature type="transmembrane region" description="Helical" evidence="4">
    <location>
        <begin position="189"/>
        <end position="211"/>
    </location>
</feature>
<keyword evidence="4" id="KW-0472">Membrane</keyword>
<evidence type="ECO:0000259" key="5">
    <source>
        <dbReference type="PROSITE" id="PS50887"/>
    </source>
</evidence>
<dbReference type="SUPFAM" id="SSF55073">
    <property type="entry name" value="Nucleotide cyclase"/>
    <property type="match status" value="1"/>
</dbReference>
<feature type="compositionally biased region" description="Polar residues" evidence="3">
    <location>
        <begin position="383"/>
        <end position="393"/>
    </location>
</feature>
<dbReference type="InterPro" id="IPR050469">
    <property type="entry name" value="Diguanylate_Cyclase"/>
</dbReference>
<feature type="transmembrane region" description="Helical" evidence="4">
    <location>
        <begin position="126"/>
        <end position="143"/>
    </location>
</feature>
<keyword evidence="4" id="KW-0812">Transmembrane</keyword>
<reference evidence="6" key="1">
    <citation type="submission" date="2023-03" db="EMBL/GenBank/DDBJ databases">
        <title>Andean soil-derived lignocellulolytic bacterial consortium as a source of novel taxa and putative plastic-active enzymes.</title>
        <authorList>
            <person name="Diaz-Garcia L."/>
            <person name="Chuvochina M."/>
            <person name="Feuerriegel G."/>
            <person name="Bunk B."/>
            <person name="Sproer C."/>
            <person name="Streit W.R."/>
            <person name="Rodriguez L.M."/>
            <person name="Overmann J."/>
            <person name="Jimenez D.J."/>
        </authorList>
    </citation>
    <scope>NUCLEOTIDE SEQUENCE</scope>
    <source>
        <strain evidence="6">MAG 4196</strain>
    </source>
</reference>
<dbReference type="EC" id="2.7.7.65" evidence="1"/>
<evidence type="ECO:0000256" key="2">
    <source>
        <dbReference type="ARBA" id="ARBA00034247"/>
    </source>
</evidence>
<accession>A0AAJ5VT26</accession>
<feature type="transmembrane region" description="Helical" evidence="4">
    <location>
        <begin position="96"/>
        <end position="114"/>
    </location>
</feature>
<dbReference type="PROSITE" id="PS50887">
    <property type="entry name" value="GGDEF"/>
    <property type="match status" value="1"/>
</dbReference>